<protein>
    <submittedName>
        <fullName evidence="6">LD-carboxypeptidase</fullName>
    </submittedName>
</protein>
<dbReference type="InterPro" id="IPR027461">
    <property type="entry name" value="Carboxypeptidase_A_C_sf"/>
</dbReference>
<evidence type="ECO:0000259" key="5">
    <source>
        <dbReference type="Pfam" id="PF17676"/>
    </source>
</evidence>
<keyword evidence="2" id="KW-0378">Hydrolase</keyword>
<organism evidence="6">
    <name type="scientific">Flavobacterium columnare</name>
    <dbReference type="NCBI Taxonomy" id="996"/>
    <lineage>
        <taxon>Bacteria</taxon>
        <taxon>Pseudomonadati</taxon>
        <taxon>Bacteroidota</taxon>
        <taxon>Flavobacteriia</taxon>
        <taxon>Flavobacteriales</taxon>
        <taxon>Flavobacteriaceae</taxon>
        <taxon>Flavobacterium</taxon>
    </lineage>
</organism>
<sequence length="345" mass="39345">MNLIKPKLLKKGDKVATISLSWGGAGEIPYRYEQGKRQIQEVFGLEVVETKNALKPAKWIYENPQERANDLMEAFKDTSIKAIISNIGGEDSIRILRYIDIEIIKNNPKIFIGFSDSTIIHFLCLKAGLSSFYGTSTLVGFAENGGMHQYQIDDLKKTLFSKNPIGEILPNKEGWTSERLEWFDQSLLHTKRKLEQNLGWNFLQGKGIVRGKLIGGCLEVLERLKGTVYWPELDKFENAILFLETSEVMPRPEYIRYSLRNYAELGILKALKGIVVGRPYHNEFVSEYDNEIKKILLEEKLTDLPVITQMDFGHTCPTFTIPFGVEAEIDCVNKKFKILESGVIE</sequence>
<dbReference type="Pfam" id="PF02016">
    <property type="entry name" value="Peptidase_S66"/>
    <property type="match status" value="1"/>
</dbReference>
<dbReference type="SUPFAM" id="SSF52317">
    <property type="entry name" value="Class I glutamine amidotransferase-like"/>
    <property type="match status" value="1"/>
</dbReference>
<feature type="active site" description="Nucleophile" evidence="3">
    <location>
        <position position="115"/>
    </location>
</feature>
<feature type="active site" description="Charge relay system" evidence="3">
    <location>
        <position position="314"/>
    </location>
</feature>
<feature type="domain" description="LD-carboxypeptidase C-terminal" evidence="5">
    <location>
        <begin position="210"/>
        <end position="329"/>
    </location>
</feature>
<dbReference type="RefSeq" id="WP_088419810.1">
    <property type="nucleotide sequence ID" value="NZ_RWGX02000016.1"/>
</dbReference>
<dbReference type="InterPro" id="IPR040921">
    <property type="entry name" value="Peptidase_S66C"/>
</dbReference>
<evidence type="ECO:0000259" key="4">
    <source>
        <dbReference type="Pfam" id="PF02016"/>
    </source>
</evidence>
<dbReference type="CDD" id="cd07062">
    <property type="entry name" value="Peptidase_S66_mccF_like"/>
    <property type="match status" value="1"/>
</dbReference>
<dbReference type="EMBL" id="RWGX01000004">
    <property type="protein sequence ID" value="RVU87487.1"/>
    <property type="molecule type" value="Genomic_DNA"/>
</dbReference>
<dbReference type="InterPro" id="IPR027478">
    <property type="entry name" value="LdcA_N"/>
</dbReference>
<dbReference type="SUPFAM" id="SSF141986">
    <property type="entry name" value="LD-carboxypeptidase A C-terminal domain-like"/>
    <property type="match status" value="1"/>
</dbReference>
<evidence type="ECO:0000256" key="2">
    <source>
        <dbReference type="ARBA" id="ARBA00022801"/>
    </source>
</evidence>
<accession>A0AA94F3I1</accession>
<feature type="active site" description="Charge relay system" evidence="3">
    <location>
        <position position="244"/>
    </location>
</feature>
<dbReference type="Gene3D" id="3.50.30.60">
    <property type="entry name" value="LD-carboxypeptidase A C-terminal domain-like"/>
    <property type="match status" value="1"/>
</dbReference>
<proteinExistence type="inferred from homology"/>
<dbReference type="PIRSF" id="PIRSF028757">
    <property type="entry name" value="LD-carboxypeptidase"/>
    <property type="match status" value="1"/>
</dbReference>
<name>A0AA94F3I1_9FLAO</name>
<reference evidence="6" key="1">
    <citation type="submission" date="2018-12" db="EMBL/GenBank/DDBJ databases">
        <title>Draft genome sequence of Flaovobacterium columnare BGFS27 isolated from channel catfish in Alabama.</title>
        <authorList>
            <person name="Cai W."/>
            <person name="Arias C."/>
        </authorList>
    </citation>
    <scope>NUCLEOTIDE SEQUENCE [LARGE SCALE GENOMIC DNA]</scope>
    <source>
        <strain evidence="6">BGFS27</strain>
    </source>
</reference>
<dbReference type="GO" id="GO:0016787">
    <property type="term" value="F:hydrolase activity"/>
    <property type="evidence" value="ECO:0007669"/>
    <property type="project" value="UniProtKB-KW"/>
</dbReference>
<dbReference type="PANTHER" id="PTHR30237">
    <property type="entry name" value="MURAMOYLTETRAPEPTIDE CARBOXYPEPTIDASE"/>
    <property type="match status" value="1"/>
</dbReference>
<dbReference type="Pfam" id="PF17676">
    <property type="entry name" value="Peptidase_S66C"/>
    <property type="match status" value="1"/>
</dbReference>
<dbReference type="InterPro" id="IPR029062">
    <property type="entry name" value="Class_I_gatase-like"/>
</dbReference>
<feature type="domain" description="LD-carboxypeptidase N-terminal" evidence="4">
    <location>
        <begin position="15"/>
        <end position="134"/>
    </location>
</feature>
<evidence type="ECO:0000256" key="3">
    <source>
        <dbReference type="PIRSR" id="PIRSR028757-1"/>
    </source>
</evidence>
<dbReference type="Gene3D" id="3.40.50.10740">
    <property type="entry name" value="Class I glutamine amidotransferase-like"/>
    <property type="match status" value="1"/>
</dbReference>
<dbReference type="PANTHER" id="PTHR30237:SF4">
    <property type="entry name" value="LD-CARBOXYPEPTIDASE C-TERMINAL DOMAIN-CONTAINING PROTEIN"/>
    <property type="match status" value="1"/>
</dbReference>
<evidence type="ECO:0000256" key="1">
    <source>
        <dbReference type="ARBA" id="ARBA00010233"/>
    </source>
</evidence>
<dbReference type="AlphaFoldDB" id="A0AA94F3I1"/>
<comment type="caution">
    <text evidence="6">The sequence shown here is derived from an EMBL/GenBank/DDBJ whole genome shotgun (WGS) entry which is preliminary data.</text>
</comment>
<dbReference type="InterPro" id="IPR003507">
    <property type="entry name" value="S66_fam"/>
</dbReference>
<gene>
    <name evidence="6" type="ORF">EJB19_04400</name>
</gene>
<evidence type="ECO:0000313" key="6">
    <source>
        <dbReference type="EMBL" id="RVU87487.1"/>
    </source>
</evidence>
<comment type="similarity">
    <text evidence="1">Belongs to the peptidase S66 family.</text>
</comment>
<dbReference type="InterPro" id="IPR040449">
    <property type="entry name" value="Peptidase_S66_N"/>
</dbReference>